<dbReference type="EC" id="3.1.4.4" evidence="3"/>
<dbReference type="EMBL" id="JBHLUX010000017">
    <property type="protein sequence ID" value="MFC0470102.1"/>
    <property type="molecule type" value="Genomic_DNA"/>
</dbReference>
<accession>A0ABV6KAY8</accession>
<dbReference type="PROSITE" id="PS50035">
    <property type="entry name" value="PLD"/>
    <property type="match status" value="1"/>
</dbReference>
<dbReference type="InterPro" id="IPR051406">
    <property type="entry name" value="PLD_domain"/>
</dbReference>
<keyword evidence="7" id="KW-1133">Transmembrane helix</keyword>
<keyword evidence="5" id="KW-0442">Lipid degradation</keyword>
<feature type="transmembrane region" description="Helical" evidence="7">
    <location>
        <begin position="17"/>
        <end position="39"/>
    </location>
</feature>
<evidence type="ECO:0000256" key="6">
    <source>
        <dbReference type="ARBA" id="ARBA00023098"/>
    </source>
</evidence>
<dbReference type="InterPro" id="IPR001736">
    <property type="entry name" value="PLipase_D/transphosphatidylase"/>
</dbReference>
<name>A0ABV6KAY8_9BACI</name>
<comment type="caution">
    <text evidence="9">The sequence shown here is derived from an EMBL/GenBank/DDBJ whole genome shotgun (WGS) entry which is preliminary data.</text>
</comment>
<protein>
    <recommendedName>
        <fullName evidence="3">phospholipase D</fullName>
        <ecNumber evidence="3">3.1.4.4</ecNumber>
    </recommendedName>
</protein>
<evidence type="ECO:0000313" key="9">
    <source>
        <dbReference type="EMBL" id="MFC0470102.1"/>
    </source>
</evidence>
<dbReference type="CDD" id="cd09129">
    <property type="entry name" value="PLDc_unchar2_1"/>
    <property type="match status" value="1"/>
</dbReference>
<evidence type="ECO:0000313" key="10">
    <source>
        <dbReference type="Proteomes" id="UP001589838"/>
    </source>
</evidence>
<sequence>MPELEKKPILNRTQNKWVYWLSVCLAIVVFLVIFGLSYVRVTSPPEGISYEGDVHFIDEVEFLTDNTYEKNGEVHYEQEIFDRVYDMIESAEKFILLDMFLFNDEYDREMDFQALSEELANTLIAAKKRNEELHIVVITDRINTFYGSYQSDIHSSLQENGITVIYTNMKPLRDSNPIYSLAWRKVVQWFGTPEGGWLPNPFSPDSDKATVRSYLELLNFKANHRKVIVTEKQGMVTSANPHDASSLHSNIAFLFDGDILEELIETEVAVAKLAGFDLNELINFDIETNFPSNGQYEIQLLTEGKIKKHLIQEVSQTIEGDQISVGAFYLSDRDVMKELLAASKRNVRVRLILDANNDAFGREKNGIPNRSVASELIKKSNSDIEIRWYKTNGEQYHTKLVYIDKEKNDVLLGGSANFTKRNLADYNLETNVKITADSTTEMMQEVNEYFETLWTNDQATYTADYEEFADESYVNQLIYRFQEWSGMSTF</sequence>
<comment type="similarity">
    <text evidence="2">Belongs to the phospholipase D family.</text>
</comment>
<reference evidence="9 10" key="1">
    <citation type="submission" date="2024-09" db="EMBL/GenBank/DDBJ databases">
        <authorList>
            <person name="Sun Q."/>
            <person name="Mori K."/>
        </authorList>
    </citation>
    <scope>NUCLEOTIDE SEQUENCE [LARGE SCALE GENOMIC DNA]</scope>
    <source>
        <strain evidence="9 10">NCAIM B.02610</strain>
    </source>
</reference>
<organism evidence="9 10">
    <name type="scientific">Halalkalibacter kiskunsagensis</name>
    <dbReference type="NCBI Taxonomy" id="1548599"/>
    <lineage>
        <taxon>Bacteria</taxon>
        <taxon>Bacillati</taxon>
        <taxon>Bacillota</taxon>
        <taxon>Bacilli</taxon>
        <taxon>Bacillales</taxon>
        <taxon>Bacillaceae</taxon>
        <taxon>Halalkalibacter</taxon>
    </lineage>
</organism>
<dbReference type="InterPro" id="IPR025202">
    <property type="entry name" value="PLD-like_dom"/>
</dbReference>
<evidence type="ECO:0000256" key="7">
    <source>
        <dbReference type="SAM" id="Phobius"/>
    </source>
</evidence>
<dbReference type="Gene3D" id="3.30.870.10">
    <property type="entry name" value="Endonuclease Chain A"/>
    <property type="match status" value="2"/>
</dbReference>
<comment type="catalytic activity">
    <reaction evidence="1">
        <text>a 1,2-diacyl-sn-glycero-3-phosphocholine + H2O = a 1,2-diacyl-sn-glycero-3-phosphate + choline + H(+)</text>
        <dbReference type="Rhea" id="RHEA:14445"/>
        <dbReference type="ChEBI" id="CHEBI:15354"/>
        <dbReference type="ChEBI" id="CHEBI:15377"/>
        <dbReference type="ChEBI" id="CHEBI:15378"/>
        <dbReference type="ChEBI" id="CHEBI:57643"/>
        <dbReference type="ChEBI" id="CHEBI:58608"/>
        <dbReference type="EC" id="3.1.4.4"/>
    </reaction>
</comment>
<dbReference type="CDD" id="cd09130">
    <property type="entry name" value="PLDc_unchar2_2"/>
    <property type="match status" value="1"/>
</dbReference>
<evidence type="ECO:0000256" key="3">
    <source>
        <dbReference type="ARBA" id="ARBA00012027"/>
    </source>
</evidence>
<keyword evidence="10" id="KW-1185">Reference proteome</keyword>
<evidence type="ECO:0000256" key="1">
    <source>
        <dbReference type="ARBA" id="ARBA00000798"/>
    </source>
</evidence>
<dbReference type="PANTHER" id="PTHR43856:SF1">
    <property type="entry name" value="MITOCHONDRIAL CARDIOLIPIN HYDROLASE"/>
    <property type="match status" value="1"/>
</dbReference>
<dbReference type="RefSeq" id="WP_335961373.1">
    <property type="nucleotide sequence ID" value="NZ_JAXBLX010000016.1"/>
</dbReference>
<keyword evidence="7" id="KW-0812">Transmembrane</keyword>
<dbReference type="Proteomes" id="UP001589838">
    <property type="component" value="Unassembled WGS sequence"/>
</dbReference>
<feature type="domain" description="PLD phosphodiesterase" evidence="8">
    <location>
        <begin position="392"/>
        <end position="422"/>
    </location>
</feature>
<evidence type="ECO:0000256" key="4">
    <source>
        <dbReference type="ARBA" id="ARBA00022801"/>
    </source>
</evidence>
<proteinExistence type="inferred from homology"/>
<dbReference type="SUPFAM" id="SSF56024">
    <property type="entry name" value="Phospholipase D/nuclease"/>
    <property type="match status" value="2"/>
</dbReference>
<evidence type="ECO:0000256" key="2">
    <source>
        <dbReference type="ARBA" id="ARBA00008664"/>
    </source>
</evidence>
<gene>
    <name evidence="9" type="ORF">ACFFHM_06090</name>
</gene>
<evidence type="ECO:0000256" key="5">
    <source>
        <dbReference type="ARBA" id="ARBA00022963"/>
    </source>
</evidence>
<dbReference type="PANTHER" id="PTHR43856">
    <property type="entry name" value="CARDIOLIPIN HYDROLASE"/>
    <property type="match status" value="1"/>
</dbReference>
<keyword evidence="6" id="KW-0443">Lipid metabolism</keyword>
<keyword evidence="4" id="KW-0378">Hydrolase</keyword>
<dbReference type="Pfam" id="PF13091">
    <property type="entry name" value="PLDc_2"/>
    <property type="match status" value="1"/>
</dbReference>
<keyword evidence="7" id="KW-0472">Membrane</keyword>
<evidence type="ECO:0000259" key="8">
    <source>
        <dbReference type="PROSITE" id="PS50035"/>
    </source>
</evidence>